<accession>A0A645FRJ4</accession>
<sequence>MAVDLADHFIGQLIFLQILDTRFGRNGKALWHRQADSRHFRQIRALST</sequence>
<dbReference type="AlphaFoldDB" id="A0A645FRJ4"/>
<proteinExistence type="predicted"/>
<comment type="caution">
    <text evidence="1">The sequence shown here is derived from an EMBL/GenBank/DDBJ whole genome shotgun (WGS) entry which is preliminary data.</text>
</comment>
<gene>
    <name evidence="1" type="ORF">SDC9_164396</name>
</gene>
<dbReference type="EMBL" id="VSSQ01064074">
    <property type="protein sequence ID" value="MPN17047.1"/>
    <property type="molecule type" value="Genomic_DNA"/>
</dbReference>
<name>A0A645FRJ4_9ZZZZ</name>
<protein>
    <submittedName>
        <fullName evidence="1">Uncharacterized protein</fullName>
    </submittedName>
</protein>
<dbReference type="AntiFam" id="ANF00162">
    <property type="entry name" value="Shadow ORF (opposite ppdK)"/>
</dbReference>
<organism evidence="1">
    <name type="scientific">bioreactor metagenome</name>
    <dbReference type="NCBI Taxonomy" id="1076179"/>
    <lineage>
        <taxon>unclassified sequences</taxon>
        <taxon>metagenomes</taxon>
        <taxon>ecological metagenomes</taxon>
    </lineage>
</organism>
<reference evidence="1" key="1">
    <citation type="submission" date="2019-08" db="EMBL/GenBank/DDBJ databases">
        <authorList>
            <person name="Kucharzyk K."/>
            <person name="Murdoch R.W."/>
            <person name="Higgins S."/>
            <person name="Loffler F."/>
        </authorList>
    </citation>
    <scope>NUCLEOTIDE SEQUENCE</scope>
</reference>
<evidence type="ECO:0000313" key="1">
    <source>
        <dbReference type="EMBL" id="MPN17047.1"/>
    </source>
</evidence>